<dbReference type="KEGG" id="bpg:Bathy06g01130"/>
<protein>
    <submittedName>
        <fullName evidence="3">Unnamed protein product</fullName>
    </submittedName>
</protein>
<feature type="compositionally biased region" description="Acidic residues" evidence="1">
    <location>
        <begin position="9"/>
        <end position="29"/>
    </location>
</feature>
<reference evidence="3 4" key="1">
    <citation type="submission" date="2011-10" db="EMBL/GenBank/DDBJ databases">
        <authorList>
            <person name="Genoscope - CEA"/>
        </authorList>
    </citation>
    <scope>NUCLEOTIDE SEQUENCE [LARGE SCALE GENOMIC DNA]</scope>
    <source>
        <strain evidence="3 4">RCC 1105</strain>
    </source>
</reference>
<dbReference type="InterPro" id="IPR029044">
    <property type="entry name" value="Nucleotide-diphossugar_trans"/>
</dbReference>
<evidence type="ECO:0000259" key="2">
    <source>
        <dbReference type="Pfam" id="PF00535"/>
    </source>
</evidence>
<dbReference type="GO" id="GO:0016758">
    <property type="term" value="F:hexosyltransferase activity"/>
    <property type="evidence" value="ECO:0007669"/>
    <property type="project" value="UniProtKB-ARBA"/>
</dbReference>
<evidence type="ECO:0000313" key="3">
    <source>
        <dbReference type="EMBL" id="CCO17189.1"/>
    </source>
</evidence>
<proteinExistence type="predicted"/>
<feature type="region of interest" description="Disordered" evidence="1">
    <location>
        <begin position="1"/>
        <end position="29"/>
    </location>
</feature>
<dbReference type="InterPro" id="IPR001173">
    <property type="entry name" value="Glyco_trans_2-like"/>
</dbReference>
<dbReference type="eggNOG" id="KOG2977">
    <property type="taxonomic scope" value="Eukaryota"/>
</dbReference>
<dbReference type="SUPFAM" id="SSF53448">
    <property type="entry name" value="Nucleotide-diphospho-sugar transferases"/>
    <property type="match status" value="1"/>
</dbReference>
<feature type="region of interest" description="Disordered" evidence="1">
    <location>
        <begin position="502"/>
        <end position="527"/>
    </location>
</feature>
<sequence>MSSPSSEKDGEEEEKEDDSADDDDDDFVGEDVRKIFNRDGFLFLPAQPREDKTVNGSQTEVIDADAFVAQMFREFRAPSIPTESFTSSESSAMMIDLDDSSTWPRETDGKRRIWEVCAPGKGEHWVKLSESARKRKNTKFVRLIDQLLGENAWHVSLNQEHEGRCKVRHWYSPLVFPEGDSGVDEDEVGASRFPRKIFSSKRRRAKFVSLVLEEDGAKCEDVLNAMVEGRRKSNSASSSSSSSSLTPVDEVLLCAHEYGRRLKSSMGRVLHHKKPKYFCRRKGKRRDDNNNPSESNDKLLFGGDHRCSIYQHNATTRTSASSRAFYPVNRRRVLGKGWHIDIGPGFDADAQRRSTGHPMQGLILLVLLSDSHEGGGGTAFVRGSHRSIIRNGFRENVFGEENGTNQDLNNFAQQSIQDQTVSRDLYMSYEKPAASLHSGRGKDIRNIEQIVGKKGGIAILHPWLVHSGTTNHRSSLRVMMNGMIRFSEDAFVYHGLRILDDDDDDDDDVDDENDNDDTAQTTRTDLLLRGGGGGSTVTKAFYSSKTFSRNYHRQSVSIIMPVHNAEKWLDESVSSILTQSYDGPLEVSFFNDASTDGSFQKMREWMLALRYAGIDVKITEKSENTSGRLESKSECKNRPGGIGFAKNRSVEYSQGSILVFFDADDIMANDRVKMQVQHTIESPSSIIGTTWKRFPDGSTAHYEQWANRLSNEEMILEQFRENTVQMPTWAMARKCFDDVPGGFEESPPDSGEAEDTIFFHKHLDIHAEENKRRGKFPILRAASDDGCNREEPLLYYRWTETSGTSRVPRRRLLDLRVSIFEARVLSKPLWNEFQIWGCGRDARNFVTALSANAKKKIVAIVDLDDKKIGKMYNNLPIEHFSAARRGMCTVVCVID</sequence>
<dbReference type="Gene3D" id="3.90.550.10">
    <property type="entry name" value="Spore Coat Polysaccharide Biosynthesis Protein SpsA, Chain A"/>
    <property type="match status" value="1"/>
</dbReference>
<dbReference type="Gene3D" id="2.60.120.620">
    <property type="entry name" value="q2cbj1_9rhob like domain"/>
    <property type="match status" value="1"/>
</dbReference>
<keyword evidence="4" id="KW-1185">Reference proteome</keyword>
<evidence type="ECO:0000313" key="4">
    <source>
        <dbReference type="Proteomes" id="UP000198341"/>
    </source>
</evidence>
<organism evidence="3 4">
    <name type="scientific">Bathycoccus prasinos</name>
    <dbReference type="NCBI Taxonomy" id="41875"/>
    <lineage>
        <taxon>Eukaryota</taxon>
        <taxon>Viridiplantae</taxon>
        <taxon>Chlorophyta</taxon>
        <taxon>Mamiellophyceae</taxon>
        <taxon>Mamiellales</taxon>
        <taxon>Bathycoccaceae</taxon>
        <taxon>Bathycoccus</taxon>
    </lineage>
</organism>
<dbReference type="PANTHER" id="PTHR22916">
    <property type="entry name" value="GLYCOSYLTRANSFERASE"/>
    <property type="match status" value="1"/>
</dbReference>
<dbReference type="RefSeq" id="XP_007512589.1">
    <property type="nucleotide sequence ID" value="XM_007512527.1"/>
</dbReference>
<dbReference type="SUPFAM" id="SSF51197">
    <property type="entry name" value="Clavaminate synthase-like"/>
    <property type="match status" value="1"/>
</dbReference>
<feature type="compositionally biased region" description="Acidic residues" evidence="1">
    <location>
        <begin position="502"/>
        <end position="517"/>
    </location>
</feature>
<feature type="region of interest" description="Disordered" evidence="1">
    <location>
        <begin position="278"/>
        <end position="299"/>
    </location>
</feature>
<dbReference type="EMBL" id="FO082273">
    <property type="protein sequence ID" value="CCO17189.1"/>
    <property type="molecule type" value="Genomic_DNA"/>
</dbReference>
<dbReference type="PANTHER" id="PTHR22916:SF3">
    <property type="entry name" value="UDP-GLCNAC:BETAGAL BETA-1,3-N-ACETYLGLUCOSAMINYLTRANSFERASE-LIKE PROTEIN 1"/>
    <property type="match status" value="1"/>
</dbReference>
<evidence type="ECO:0000256" key="1">
    <source>
        <dbReference type="SAM" id="MobiDB-lite"/>
    </source>
</evidence>
<dbReference type="AlphaFoldDB" id="K8EGR3"/>
<gene>
    <name evidence="3" type="ORF">Bathy06g01130</name>
</gene>
<dbReference type="OrthoDB" id="497480at2759"/>
<accession>K8EGR3</accession>
<dbReference type="GeneID" id="19015093"/>
<dbReference type="Proteomes" id="UP000198341">
    <property type="component" value="Chromosome 6"/>
</dbReference>
<feature type="domain" description="Glycosyltransferase 2-like" evidence="2">
    <location>
        <begin position="557"/>
        <end position="734"/>
    </location>
</feature>
<name>K8EGR3_9CHLO</name>
<dbReference type="Pfam" id="PF00535">
    <property type="entry name" value="Glycos_transf_2"/>
    <property type="match status" value="1"/>
</dbReference>